<accession>A0A3D8GUR0</accession>
<dbReference type="SMART" id="SM00138">
    <property type="entry name" value="MeTrc"/>
    <property type="match status" value="1"/>
</dbReference>
<sequence length="284" mass="33130">MDLTKTDNNHNSLDALEKIEIDLLLQAIYSWCGYDYRNYSYNSIRRRVWNRVHAEKLTTISGLIEKVLHDSACLKRLISDFSINVTEMFRDPLFFKEFREKVVPILRTYPSIRIWHAGCSTGEEVFSMAMLLHEEGIYEKAKIYATDINSDVLKAAKSGVFSLENMRKYTNNYIASGGERSFSDYYQVTGDGVKFHSFLSKNIVFAQHNLVTDRSFNEFHVIFCRNVLIYFNKDLQQMVHNLFYESLSMLGFLGLGDKETISYTEKAECFENVSHGQKLYRKIR</sequence>
<name>A0A3D8GUR0_9BACI</name>
<dbReference type="AlphaFoldDB" id="A0A3D8GUR0"/>
<dbReference type="PRINTS" id="PR00996">
    <property type="entry name" value="CHERMTFRASE"/>
</dbReference>
<keyword evidence="2" id="KW-0808">Transferase</keyword>
<dbReference type="Pfam" id="PF03705">
    <property type="entry name" value="CheR_N"/>
    <property type="match status" value="1"/>
</dbReference>
<comment type="caution">
    <text evidence="2">The sequence shown here is derived from an EMBL/GenBank/DDBJ whole genome shotgun (WGS) entry which is preliminary data.</text>
</comment>
<dbReference type="RefSeq" id="WP_115450098.1">
    <property type="nucleotide sequence ID" value="NZ_QNQT01000001.1"/>
</dbReference>
<dbReference type="InterPro" id="IPR022642">
    <property type="entry name" value="CheR_C"/>
</dbReference>
<dbReference type="InterPro" id="IPR022641">
    <property type="entry name" value="CheR_N"/>
</dbReference>
<dbReference type="OrthoDB" id="9816309at2"/>
<dbReference type="InterPro" id="IPR029063">
    <property type="entry name" value="SAM-dependent_MTases_sf"/>
</dbReference>
<keyword evidence="3" id="KW-1185">Reference proteome</keyword>
<dbReference type="SUPFAM" id="SSF53335">
    <property type="entry name" value="S-adenosyl-L-methionine-dependent methyltransferases"/>
    <property type="match status" value="1"/>
</dbReference>
<protein>
    <submittedName>
        <fullName evidence="2">Protein-glutamate O-methyltransferase CheR</fullName>
    </submittedName>
</protein>
<reference evidence="2 3" key="1">
    <citation type="submission" date="2018-07" db="EMBL/GenBank/DDBJ databases">
        <title>Bacillus sp. YLB-04 draft genome sequence.</title>
        <authorList>
            <person name="Yu L."/>
            <person name="Tang X."/>
        </authorList>
    </citation>
    <scope>NUCLEOTIDE SEQUENCE [LARGE SCALE GENOMIC DNA]</scope>
    <source>
        <strain evidence="2 3">YLB-04</strain>
    </source>
</reference>
<dbReference type="InterPro" id="IPR000780">
    <property type="entry name" value="CheR_MeTrfase"/>
</dbReference>
<dbReference type="PANTHER" id="PTHR24422:SF8">
    <property type="entry name" value="CHEMOTAXIS PROTEIN"/>
    <property type="match status" value="1"/>
</dbReference>
<gene>
    <name evidence="2" type="ORF">DRW41_00985</name>
</gene>
<dbReference type="Proteomes" id="UP000257144">
    <property type="component" value="Unassembled WGS sequence"/>
</dbReference>
<evidence type="ECO:0000313" key="3">
    <source>
        <dbReference type="Proteomes" id="UP000257144"/>
    </source>
</evidence>
<keyword evidence="2" id="KW-0489">Methyltransferase</keyword>
<evidence type="ECO:0000313" key="2">
    <source>
        <dbReference type="EMBL" id="RDU38175.1"/>
    </source>
</evidence>
<dbReference type="InterPro" id="IPR050903">
    <property type="entry name" value="Bact_Chemotaxis_MeTrfase"/>
</dbReference>
<dbReference type="PANTHER" id="PTHR24422">
    <property type="entry name" value="CHEMOTAXIS PROTEIN METHYLTRANSFERASE"/>
    <property type="match status" value="1"/>
</dbReference>
<dbReference type="Gene3D" id="3.40.50.150">
    <property type="entry name" value="Vaccinia Virus protein VP39"/>
    <property type="match status" value="1"/>
</dbReference>
<dbReference type="SUPFAM" id="SSF47757">
    <property type="entry name" value="Chemotaxis receptor methyltransferase CheR, N-terminal domain"/>
    <property type="match status" value="1"/>
</dbReference>
<dbReference type="GO" id="GO:0032259">
    <property type="term" value="P:methylation"/>
    <property type="evidence" value="ECO:0007669"/>
    <property type="project" value="UniProtKB-KW"/>
</dbReference>
<dbReference type="EMBL" id="QNQT01000001">
    <property type="protein sequence ID" value="RDU38175.1"/>
    <property type="molecule type" value="Genomic_DNA"/>
</dbReference>
<organism evidence="2 3">
    <name type="scientific">Neobacillus piezotolerans</name>
    <dbReference type="NCBI Taxonomy" id="2259171"/>
    <lineage>
        <taxon>Bacteria</taxon>
        <taxon>Bacillati</taxon>
        <taxon>Bacillota</taxon>
        <taxon>Bacilli</taxon>
        <taxon>Bacillales</taxon>
        <taxon>Bacillaceae</taxon>
        <taxon>Neobacillus</taxon>
    </lineage>
</organism>
<evidence type="ECO:0000259" key="1">
    <source>
        <dbReference type="PROSITE" id="PS50123"/>
    </source>
</evidence>
<proteinExistence type="predicted"/>
<dbReference type="GO" id="GO:0008757">
    <property type="term" value="F:S-adenosylmethionine-dependent methyltransferase activity"/>
    <property type="evidence" value="ECO:0007669"/>
    <property type="project" value="InterPro"/>
</dbReference>
<dbReference type="Pfam" id="PF01739">
    <property type="entry name" value="CheR"/>
    <property type="match status" value="1"/>
</dbReference>
<dbReference type="PROSITE" id="PS50123">
    <property type="entry name" value="CHER"/>
    <property type="match status" value="1"/>
</dbReference>
<feature type="domain" description="CheR-type methyltransferase" evidence="1">
    <location>
        <begin position="15"/>
        <end position="284"/>
    </location>
</feature>